<dbReference type="OrthoDB" id="8221747at2"/>
<dbReference type="GO" id="GO:0031012">
    <property type="term" value="C:extracellular matrix"/>
    <property type="evidence" value="ECO:0007669"/>
    <property type="project" value="TreeGrafter"/>
</dbReference>
<evidence type="ECO:0000256" key="2">
    <source>
        <dbReference type="ARBA" id="ARBA00022525"/>
    </source>
</evidence>
<dbReference type="AlphaFoldDB" id="A0A4R3N4B3"/>
<proteinExistence type="predicted"/>
<dbReference type="EMBL" id="SMAN01000006">
    <property type="protein sequence ID" value="TCT23604.1"/>
    <property type="molecule type" value="Genomic_DNA"/>
</dbReference>
<dbReference type="Proteomes" id="UP000294650">
    <property type="component" value="Unassembled WGS sequence"/>
</dbReference>
<keyword evidence="3" id="KW-0472">Membrane</keyword>
<dbReference type="RefSeq" id="WP_132371401.1">
    <property type="nucleotide sequence ID" value="NZ_SMAN01000006.1"/>
</dbReference>
<evidence type="ECO:0000256" key="1">
    <source>
        <dbReference type="ARBA" id="ARBA00004613"/>
    </source>
</evidence>
<keyword evidence="5" id="KW-1185">Reference proteome</keyword>
<dbReference type="Gene3D" id="2.40.50.120">
    <property type="match status" value="1"/>
</dbReference>
<dbReference type="GO" id="GO:0002020">
    <property type="term" value="F:protease binding"/>
    <property type="evidence" value="ECO:0007669"/>
    <property type="project" value="TreeGrafter"/>
</dbReference>
<sequence length="194" mass="21785">MNSHLLKNKTFIRVLTLLTFSYVFFFVDVSSSYACSCIPPGSVAEELEKSAAVFRGKVLQKEVQNQNDSTPVAVQLEVKESWKGTNQANVVVYTALHSAACGYEFEVNKEYIIYAYEQNGKWHVTLCSRTAPVESAAEDIKKLNEYMSKNDPTGKDIADQRPLDQKESDSPLWLFAGLTTLAGTAFFFTMRLKQ</sequence>
<keyword evidence="3" id="KW-0812">Transmembrane</keyword>
<dbReference type="InterPro" id="IPR008993">
    <property type="entry name" value="TIMP-like_OB-fold"/>
</dbReference>
<evidence type="ECO:0000313" key="5">
    <source>
        <dbReference type="Proteomes" id="UP000294650"/>
    </source>
</evidence>
<gene>
    <name evidence="4" type="ORF">EDD68_10614</name>
</gene>
<comment type="caution">
    <text evidence="4">The sequence shown here is derived from an EMBL/GenBank/DDBJ whole genome shotgun (WGS) entry which is preliminary data.</text>
</comment>
<dbReference type="PANTHER" id="PTHR11844">
    <property type="entry name" value="METALLOPROTEASE INHIBITOR"/>
    <property type="match status" value="1"/>
</dbReference>
<dbReference type="SUPFAM" id="SSF50242">
    <property type="entry name" value="TIMP-like"/>
    <property type="match status" value="1"/>
</dbReference>
<evidence type="ECO:0000256" key="3">
    <source>
        <dbReference type="SAM" id="Phobius"/>
    </source>
</evidence>
<dbReference type="InterPro" id="IPR001820">
    <property type="entry name" value="TIMP"/>
</dbReference>
<reference evidence="4 5" key="1">
    <citation type="submission" date="2019-03" db="EMBL/GenBank/DDBJ databases">
        <title>Genomic Encyclopedia of Type Strains, Phase IV (KMG-IV): sequencing the most valuable type-strain genomes for metagenomic binning, comparative biology and taxonomic classification.</title>
        <authorList>
            <person name="Goeker M."/>
        </authorList>
    </citation>
    <scope>NUCLEOTIDE SEQUENCE [LARGE SCALE GENOMIC DNA]</scope>
    <source>
        <strain evidence="4 5">DSM 25894</strain>
    </source>
</reference>
<protein>
    <submittedName>
        <fullName evidence="4">Tissue inhibitor of metalloproteinase</fullName>
    </submittedName>
</protein>
<name>A0A4R3N4B3_9BACI</name>
<dbReference type="GO" id="GO:0005615">
    <property type="term" value="C:extracellular space"/>
    <property type="evidence" value="ECO:0007669"/>
    <property type="project" value="TreeGrafter"/>
</dbReference>
<keyword evidence="2" id="KW-0964">Secreted</keyword>
<dbReference type="Pfam" id="PF00965">
    <property type="entry name" value="TIMP"/>
    <property type="match status" value="1"/>
</dbReference>
<comment type="subcellular location">
    <subcellularLocation>
        <location evidence="1">Secreted</location>
    </subcellularLocation>
</comment>
<feature type="transmembrane region" description="Helical" evidence="3">
    <location>
        <begin position="172"/>
        <end position="190"/>
    </location>
</feature>
<dbReference type="SMART" id="SM00206">
    <property type="entry name" value="NTR"/>
    <property type="match status" value="1"/>
</dbReference>
<accession>A0A4R3N4B3</accession>
<dbReference type="PANTHER" id="PTHR11844:SF25">
    <property type="entry name" value="NTR DOMAIN-CONTAINING PROTEIN"/>
    <property type="match status" value="1"/>
</dbReference>
<dbReference type="GO" id="GO:0051045">
    <property type="term" value="P:negative regulation of membrane protein ectodomain proteolysis"/>
    <property type="evidence" value="ECO:0007669"/>
    <property type="project" value="TreeGrafter"/>
</dbReference>
<organism evidence="4 5">
    <name type="scientific">Melghiribacillus thermohalophilus</name>
    <dbReference type="NCBI Taxonomy" id="1324956"/>
    <lineage>
        <taxon>Bacteria</taxon>
        <taxon>Bacillati</taxon>
        <taxon>Bacillota</taxon>
        <taxon>Bacilli</taxon>
        <taxon>Bacillales</taxon>
        <taxon>Bacillaceae</taxon>
        <taxon>Melghiribacillus</taxon>
    </lineage>
</organism>
<dbReference type="GO" id="GO:0008191">
    <property type="term" value="F:metalloendopeptidase inhibitor activity"/>
    <property type="evidence" value="ECO:0007669"/>
    <property type="project" value="InterPro"/>
</dbReference>
<evidence type="ECO:0000313" key="4">
    <source>
        <dbReference type="EMBL" id="TCT23604.1"/>
    </source>
</evidence>
<keyword evidence="3" id="KW-1133">Transmembrane helix</keyword>